<sequence>MSSRFTVVRRYDKATSIQAGPCQSVVFTTTRLDANGFVNAPPWVDYNGEQGFENSRISLDHAYEKKWLKDFFEKLVNTLPTCADANRILFSHPCQISLIQNVWNEIASDSNLKFVAMSSYLNNEAKGSFFPNSGGRFHEAYVSPDYQISNNWDRWTWSSNQLNKWSAIDEWDDMIAQFQRTLYGVLELRGMTDLISETNRAIYTALVEFDANNRYAGDPTYVRAVPGGLAAAYKEYMERNVLPNIRRPSEYLSDLFEMIQTMGTESRSLPGFYYPEWQERYDLVNAHQEHYWDAATRTFSWRYDFNFDWTPMRHVKRSAGCPLHWSSSLVSSVQSTSLESSVQSSSLTSVQLSSLASSVQSSSLVSSVQSTAEVPTLTSAVVTPSPLPTPSACEGNQVQGSCTQASLPSSPPNSGPQAPVCIKPQGQPYVRFNATAAYSGAAKVCHDLIARHVVLDAQALTPYNAVSKTGAENGGSIVFTVAFYLASCNPGTLKGSQRLDFAAMGQDSCVFNLYKTISTVCQLDNSWPDYNAQYSLLGGSWAAECGLWSMRGVVGAEADVADGGDAAGEVVDLGLTPIEGMLH</sequence>
<feature type="compositionally biased region" description="Polar residues" evidence="1">
    <location>
        <begin position="394"/>
        <end position="408"/>
    </location>
</feature>
<gene>
    <name evidence="2" type="ORF">BU26DRAFT_570236</name>
</gene>
<proteinExistence type="predicted"/>
<dbReference type="OrthoDB" id="5428738at2759"/>
<feature type="region of interest" description="Disordered" evidence="1">
    <location>
        <begin position="388"/>
        <end position="418"/>
    </location>
</feature>
<keyword evidence="3" id="KW-1185">Reference proteome</keyword>
<protein>
    <submittedName>
        <fullName evidence="2">Uncharacterized protein</fullName>
    </submittedName>
</protein>
<evidence type="ECO:0000256" key="1">
    <source>
        <dbReference type="SAM" id="MobiDB-lite"/>
    </source>
</evidence>
<dbReference type="GeneID" id="54587312"/>
<dbReference type="EMBL" id="ML987205">
    <property type="protein sequence ID" value="KAF2243546.1"/>
    <property type="molecule type" value="Genomic_DNA"/>
</dbReference>
<dbReference type="AlphaFoldDB" id="A0A6A6HZT4"/>
<evidence type="ECO:0000313" key="3">
    <source>
        <dbReference type="Proteomes" id="UP000800094"/>
    </source>
</evidence>
<accession>A0A6A6HZT4</accession>
<name>A0A6A6HZT4_9PLEO</name>
<organism evidence="2 3">
    <name type="scientific">Trematosphaeria pertusa</name>
    <dbReference type="NCBI Taxonomy" id="390896"/>
    <lineage>
        <taxon>Eukaryota</taxon>
        <taxon>Fungi</taxon>
        <taxon>Dikarya</taxon>
        <taxon>Ascomycota</taxon>
        <taxon>Pezizomycotina</taxon>
        <taxon>Dothideomycetes</taxon>
        <taxon>Pleosporomycetidae</taxon>
        <taxon>Pleosporales</taxon>
        <taxon>Massarineae</taxon>
        <taxon>Trematosphaeriaceae</taxon>
        <taxon>Trematosphaeria</taxon>
    </lineage>
</organism>
<reference evidence="2" key="1">
    <citation type="journal article" date="2020" name="Stud. Mycol.">
        <title>101 Dothideomycetes genomes: a test case for predicting lifestyles and emergence of pathogens.</title>
        <authorList>
            <person name="Haridas S."/>
            <person name="Albert R."/>
            <person name="Binder M."/>
            <person name="Bloem J."/>
            <person name="Labutti K."/>
            <person name="Salamov A."/>
            <person name="Andreopoulos B."/>
            <person name="Baker S."/>
            <person name="Barry K."/>
            <person name="Bills G."/>
            <person name="Bluhm B."/>
            <person name="Cannon C."/>
            <person name="Castanera R."/>
            <person name="Culley D."/>
            <person name="Daum C."/>
            <person name="Ezra D."/>
            <person name="Gonzalez J."/>
            <person name="Henrissat B."/>
            <person name="Kuo A."/>
            <person name="Liang C."/>
            <person name="Lipzen A."/>
            <person name="Lutzoni F."/>
            <person name="Magnuson J."/>
            <person name="Mondo S."/>
            <person name="Nolan M."/>
            <person name="Ohm R."/>
            <person name="Pangilinan J."/>
            <person name="Park H.-J."/>
            <person name="Ramirez L."/>
            <person name="Alfaro M."/>
            <person name="Sun H."/>
            <person name="Tritt A."/>
            <person name="Yoshinaga Y."/>
            <person name="Zwiers L.-H."/>
            <person name="Turgeon B."/>
            <person name="Goodwin S."/>
            <person name="Spatafora J."/>
            <person name="Crous P."/>
            <person name="Grigoriev I."/>
        </authorList>
    </citation>
    <scope>NUCLEOTIDE SEQUENCE</scope>
    <source>
        <strain evidence="2">CBS 122368</strain>
    </source>
</reference>
<dbReference type="Proteomes" id="UP000800094">
    <property type="component" value="Unassembled WGS sequence"/>
</dbReference>
<evidence type="ECO:0000313" key="2">
    <source>
        <dbReference type="EMBL" id="KAF2243546.1"/>
    </source>
</evidence>
<dbReference type="RefSeq" id="XP_033678550.1">
    <property type="nucleotide sequence ID" value="XM_033833982.1"/>
</dbReference>